<dbReference type="GO" id="GO:0000976">
    <property type="term" value="F:transcription cis-regulatory region binding"/>
    <property type="evidence" value="ECO:0007669"/>
    <property type="project" value="TreeGrafter"/>
</dbReference>
<feature type="domain" description="HTH tetR-type" evidence="5">
    <location>
        <begin position="8"/>
        <end position="68"/>
    </location>
</feature>
<evidence type="ECO:0000313" key="6">
    <source>
        <dbReference type="EMBL" id="RKF13683.1"/>
    </source>
</evidence>
<reference evidence="6 7" key="1">
    <citation type="submission" date="2018-09" db="EMBL/GenBank/DDBJ databases">
        <authorList>
            <person name="Wang Z."/>
        </authorList>
    </citation>
    <scope>NUCLEOTIDE SEQUENCE [LARGE SCALE GENOMIC DNA]</scope>
    <source>
        <strain evidence="6 7">ALS 81</strain>
    </source>
</reference>
<evidence type="ECO:0000256" key="1">
    <source>
        <dbReference type="ARBA" id="ARBA00023015"/>
    </source>
</evidence>
<evidence type="ECO:0000256" key="3">
    <source>
        <dbReference type="ARBA" id="ARBA00023163"/>
    </source>
</evidence>
<dbReference type="InterPro" id="IPR001647">
    <property type="entry name" value="HTH_TetR"/>
</dbReference>
<keyword evidence="3" id="KW-0804">Transcription</keyword>
<protein>
    <submittedName>
        <fullName evidence="6">TetR/AcrR family transcriptional regulator</fullName>
    </submittedName>
</protein>
<comment type="caution">
    <text evidence="6">The sequence shown here is derived from an EMBL/GenBank/DDBJ whole genome shotgun (WGS) entry which is preliminary data.</text>
</comment>
<name>A0A420E6S0_9ALTE</name>
<dbReference type="PANTHER" id="PTHR30055:SF234">
    <property type="entry name" value="HTH-TYPE TRANSCRIPTIONAL REGULATOR BETI"/>
    <property type="match status" value="1"/>
</dbReference>
<gene>
    <name evidence="6" type="ORF">DBZ36_18090</name>
</gene>
<dbReference type="PANTHER" id="PTHR30055">
    <property type="entry name" value="HTH-TYPE TRANSCRIPTIONAL REGULATOR RUTR"/>
    <property type="match status" value="1"/>
</dbReference>
<dbReference type="SUPFAM" id="SSF46689">
    <property type="entry name" value="Homeodomain-like"/>
    <property type="match status" value="1"/>
</dbReference>
<dbReference type="Gene3D" id="1.10.357.10">
    <property type="entry name" value="Tetracycline Repressor, domain 2"/>
    <property type="match status" value="1"/>
</dbReference>
<dbReference type="InterPro" id="IPR009057">
    <property type="entry name" value="Homeodomain-like_sf"/>
</dbReference>
<dbReference type="OrthoDB" id="4541465at2"/>
<evidence type="ECO:0000259" key="5">
    <source>
        <dbReference type="PROSITE" id="PS50977"/>
    </source>
</evidence>
<evidence type="ECO:0000256" key="4">
    <source>
        <dbReference type="PROSITE-ProRule" id="PRU00335"/>
    </source>
</evidence>
<evidence type="ECO:0000313" key="7">
    <source>
        <dbReference type="Proteomes" id="UP000286482"/>
    </source>
</evidence>
<accession>A0A420E6S0</accession>
<feature type="DNA-binding region" description="H-T-H motif" evidence="4">
    <location>
        <begin position="31"/>
        <end position="50"/>
    </location>
</feature>
<dbReference type="InterPro" id="IPR050109">
    <property type="entry name" value="HTH-type_TetR-like_transc_reg"/>
</dbReference>
<proteinExistence type="predicted"/>
<dbReference type="Proteomes" id="UP000286482">
    <property type="component" value="Unassembled WGS sequence"/>
</dbReference>
<organism evidence="6 7">
    <name type="scientific">Alginatibacterium sediminis</name>
    <dbReference type="NCBI Taxonomy" id="2164068"/>
    <lineage>
        <taxon>Bacteria</taxon>
        <taxon>Pseudomonadati</taxon>
        <taxon>Pseudomonadota</taxon>
        <taxon>Gammaproteobacteria</taxon>
        <taxon>Alteromonadales</taxon>
        <taxon>Alteromonadaceae</taxon>
        <taxon>Alginatibacterium</taxon>
    </lineage>
</organism>
<dbReference type="PRINTS" id="PR00455">
    <property type="entry name" value="HTHTETR"/>
</dbReference>
<sequence length="183" mass="20852">MPKIVDHEGKRSEIALKAAQVFHEHGYKGLGMRQLCEYLGMSKSAVYYYYKSKDEIFKAATEASVNLDVDSIKLRPVSELSLLELRCSNFYSIFELMAERYFQEMKLVSEYIEVIGLANVANDPSMQLANNKYAEMLANYVSRADKDVCYTLLLGLLTQQTMQGYPLTKAYIIQVIGKQLSKD</sequence>
<keyword evidence="2 4" id="KW-0238">DNA-binding</keyword>
<dbReference type="AlphaFoldDB" id="A0A420E6S0"/>
<dbReference type="EMBL" id="RAQO01000010">
    <property type="protein sequence ID" value="RKF13683.1"/>
    <property type="molecule type" value="Genomic_DNA"/>
</dbReference>
<keyword evidence="1" id="KW-0805">Transcription regulation</keyword>
<dbReference type="PROSITE" id="PS50977">
    <property type="entry name" value="HTH_TETR_2"/>
    <property type="match status" value="1"/>
</dbReference>
<dbReference type="GO" id="GO:0003700">
    <property type="term" value="F:DNA-binding transcription factor activity"/>
    <property type="evidence" value="ECO:0007669"/>
    <property type="project" value="TreeGrafter"/>
</dbReference>
<dbReference type="RefSeq" id="WP_120356393.1">
    <property type="nucleotide sequence ID" value="NZ_RAQO01000010.1"/>
</dbReference>
<dbReference type="Pfam" id="PF00440">
    <property type="entry name" value="TetR_N"/>
    <property type="match status" value="1"/>
</dbReference>
<keyword evidence="7" id="KW-1185">Reference proteome</keyword>
<evidence type="ECO:0000256" key="2">
    <source>
        <dbReference type="ARBA" id="ARBA00023125"/>
    </source>
</evidence>